<reference evidence="6 7" key="1">
    <citation type="submission" date="2018-08" db="EMBL/GenBank/DDBJ databases">
        <title>A genome reference for cultivated species of the human gut microbiota.</title>
        <authorList>
            <person name="Zou Y."/>
            <person name="Xue W."/>
            <person name="Luo G."/>
        </authorList>
    </citation>
    <scope>NUCLEOTIDE SEQUENCE [LARGE SCALE GENOMIC DNA]</scope>
    <source>
        <strain evidence="4 7">AF14-26</strain>
        <strain evidence="5 6">AM18-6</strain>
    </source>
</reference>
<name>A0A2K9H133_BACFG</name>
<evidence type="ECO:0000313" key="7">
    <source>
        <dbReference type="Proteomes" id="UP000286270"/>
    </source>
</evidence>
<dbReference type="EMBL" id="QRJE01000012">
    <property type="protein sequence ID" value="RHH12245.1"/>
    <property type="molecule type" value="Genomic_DNA"/>
</dbReference>
<evidence type="ECO:0000313" key="5">
    <source>
        <dbReference type="EMBL" id="RHH12245.1"/>
    </source>
</evidence>
<gene>
    <name evidence="5" type="ORF">DW228_09150</name>
    <name evidence="4" type="ORF">DWW08_10085</name>
    <name evidence="3" type="ORF">O1433_12660</name>
</gene>
<dbReference type="Proteomes" id="UP000286270">
    <property type="component" value="Unassembled WGS sequence"/>
</dbReference>
<dbReference type="InterPro" id="IPR018873">
    <property type="entry name" value="KilA-N_DNA-bd_domain"/>
</dbReference>
<sequence>MELQIIQSKIYEIRGQKVMLDFDLAGLYQVETRVLNQAVKRNSKRFPVDFMFQLNAEEWEILKSQIVISSWGGTRKLPFAFTEQGLAMLSGVLNSDIAIEVNISIMRAFVAVRQLVSALPVNDITRLQNEIKELKEYVEEAFADYNDINEDTRMQLELINQAIAELQVNDKRPDGKSRNPIGFISYNKGE</sequence>
<feature type="coiled-coil region" evidence="1">
    <location>
        <begin position="124"/>
        <end position="169"/>
    </location>
</feature>
<dbReference type="EMBL" id="JAPTZU010000006">
    <property type="protein sequence ID" value="MCZ2688349.1"/>
    <property type="molecule type" value="Genomic_DNA"/>
</dbReference>
<dbReference type="RefSeq" id="WP_080720228.1">
    <property type="nucleotide sequence ID" value="NZ_CABJEQ010000006.1"/>
</dbReference>
<keyword evidence="1" id="KW-0175">Coiled coil</keyword>
<feature type="domain" description="KilA-N DNA-binding" evidence="2">
    <location>
        <begin position="8"/>
        <end position="92"/>
    </location>
</feature>
<dbReference type="EMBL" id="QRZH01000007">
    <property type="protein sequence ID" value="RGV54315.1"/>
    <property type="molecule type" value="Genomic_DNA"/>
</dbReference>
<reference evidence="3" key="2">
    <citation type="submission" date="2022-12" db="EMBL/GenBank/DDBJ databases">
        <title>Development of a Multilocus Sequence Typing Scheme for Bacteroides fragilis Based on Whole Genome Sequencing Data and Clinical Application.</title>
        <authorList>
            <person name="Nielsen F.D."/>
            <person name="Justesen U.S."/>
        </authorList>
    </citation>
    <scope>NUCLEOTIDE SEQUENCE</scope>
    <source>
        <strain evidence="3">BF_AM_ODE_DK_2015_4</strain>
    </source>
</reference>
<evidence type="ECO:0000313" key="4">
    <source>
        <dbReference type="EMBL" id="RGV54315.1"/>
    </source>
</evidence>
<dbReference type="AlphaFoldDB" id="A0A2K9H133"/>
<dbReference type="Pfam" id="PF10543">
    <property type="entry name" value="ORF6N"/>
    <property type="match status" value="1"/>
</dbReference>
<proteinExistence type="predicted"/>
<comment type="caution">
    <text evidence="3">The sequence shown here is derived from an EMBL/GenBank/DDBJ whole genome shotgun (WGS) entry which is preliminary data.</text>
</comment>
<accession>A0A2K9H133</accession>
<evidence type="ECO:0000313" key="6">
    <source>
        <dbReference type="Proteomes" id="UP000266644"/>
    </source>
</evidence>
<dbReference type="Proteomes" id="UP000266644">
    <property type="component" value="Unassembled WGS sequence"/>
</dbReference>
<protein>
    <submittedName>
        <fullName evidence="3">ORF6N domain-containing protein</fullName>
    </submittedName>
</protein>
<evidence type="ECO:0000313" key="8">
    <source>
        <dbReference type="Proteomes" id="UP001079672"/>
    </source>
</evidence>
<evidence type="ECO:0000259" key="2">
    <source>
        <dbReference type="Pfam" id="PF10543"/>
    </source>
</evidence>
<evidence type="ECO:0000256" key="1">
    <source>
        <dbReference type="SAM" id="Coils"/>
    </source>
</evidence>
<dbReference type="Proteomes" id="UP001079672">
    <property type="component" value="Unassembled WGS sequence"/>
</dbReference>
<organism evidence="3 8">
    <name type="scientific">Bacteroides fragilis</name>
    <dbReference type="NCBI Taxonomy" id="817"/>
    <lineage>
        <taxon>Bacteria</taxon>
        <taxon>Pseudomonadati</taxon>
        <taxon>Bacteroidota</taxon>
        <taxon>Bacteroidia</taxon>
        <taxon>Bacteroidales</taxon>
        <taxon>Bacteroidaceae</taxon>
        <taxon>Bacteroides</taxon>
    </lineage>
</organism>
<evidence type="ECO:0000313" key="3">
    <source>
        <dbReference type="EMBL" id="MCZ2688349.1"/>
    </source>
</evidence>